<feature type="region of interest" description="Disordered" evidence="3">
    <location>
        <begin position="334"/>
        <end position="375"/>
    </location>
</feature>
<evidence type="ECO:0000256" key="1">
    <source>
        <dbReference type="ARBA" id="ARBA00022723"/>
    </source>
</evidence>
<dbReference type="InterPro" id="IPR050316">
    <property type="entry name" value="Tyrosinase/Hemocyanin"/>
</dbReference>
<feature type="region of interest" description="Disordered" evidence="3">
    <location>
        <begin position="236"/>
        <end position="259"/>
    </location>
</feature>
<accession>A0A1Y1Z2B1</accession>
<dbReference type="InParanoid" id="A0A1Y1Z2B1"/>
<evidence type="ECO:0000256" key="3">
    <source>
        <dbReference type="SAM" id="MobiDB-lite"/>
    </source>
</evidence>
<dbReference type="PANTHER" id="PTHR11474:SF126">
    <property type="entry name" value="TYROSINASE-LIKE PROTEIN TYR-1-RELATED"/>
    <property type="match status" value="1"/>
</dbReference>
<feature type="domain" description="Tyrosinase copper-binding" evidence="5">
    <location>
        <begin position="491"/>
        <end position="600"/>
    </location>
</feature>
<dbReference type="InterPro" id="IPR008922">
    <property type="entry name" value="Di-copper_centre_dom_sf"/>
</dbReference>
<dbReference type="EMBL" id="MCFE01000036">
    <property type="protein sequence ID" value="ORY04326.1"/>
    <property type="molecule type" value="Genomic_DNA"/>
</dbReference>
<evidence type="ECO:0000256" key="2">
    <source>
        <dbReference type="ARBA" id="ARBA00023008"/>
    </source>
</evidence>
<comment type="caution">
    <text evidence="6">The sequence shown here is derived from an EMBL/GenBank/DDBJ whole genome shotgun (WGS) entry which is preliminary data.</text>
</comment>
<keyword evidence="7" id="KW-1185">Reference proteome</keyword>
<dbReference type="Gene3D" id="1.10.1280.10">
    <property type="entry name" value="Di-copper center containing domain from catechol oxidase"/>
    <property type="match status" value="1"/>
</dbReference>
<organism evidence="6 7">
    <name type="scientific">Basidiobolus meristosporus CBS 931.73</name>
    <dbReference type="NCBI Taxonomy" id="1314790"/>
    <lineage>
        <taxon>Eukaryota</taxon>
        <taxon>Fungi</taxon>
        <taxon>Fungi incertae sedis</taxon>
        <taxon>Zoopagomycota</taxon>
        <taxon>Entomophthoromycotina</taxon>
        <taxon>Basidiobolomycetes</taxon>
        <taxon>Basidiobolales</taxon>
        <taxon>Basidiobolaceae</taxon>
        <taxon>Basidiobolus</taxon>
    </lineage>
</organism>
<dbReference type="GO" id="GO:0046872">
    <property type="term" value="F:metal ion binding"/>
    <property type="evidence" value="ECO:0007669"/>
    <property type="project" value="UniProtKB-KW"/>
</dbReference>
<name>A0A1Y1Z2B1_9FUNG</name>
<dbReference type="Pfam" id="PF00264">
    <property type="entry name" value="Tyrosinase"/>
    <property type="match status" value="1"/>
</dbReference>
<dbReference type="SUPFAM" id="SSF48056">
    <property type="entry name" value="Di-copper centre-containing domain"/>
    <property type="match status" value="1"/>
</dbReference>
<keyword evidence="2" id="KW-0186">Copper</keyword>
<dbReference type="OrthoDB" id="6132182at2759"/>
<feature type="signal peptide" evidence="4">
    <location>
        <begin position="1"/>
        <end position="19"/>
    </location>
</feature>
<feature type="compositionally biased region" description="Polar residues" evidence="3">
    <location>
        <begin position="239"/>
        <end position="256"/>
    </location>
</feature>
<reference evidence="6 7" key="1">
    <citation type="submission" date="2016-07" db="EMBL/GenBank/DDBJ databases">
        <title>Pervasive Adenine N6-methylation of Active Genes in Fungi.</title>
        <authorList>
            <consortium name="DOE Joint Genome Institute"/>
            <person name="Mondo S.J."/>
            <person name="Dannebaum R.O."/>
            <person name="Kuo R.C."/>
            <person name="Labutti K."/>
            <person name="Haridas S."/>
            <person name="Kuo A."/>
            <person name="Salamov A."/>
            <person name="Ahrendt S.R."/>
            <person name="Lipzen A."/>
            <person name="Sullivan W."/>
            <person name="Andreopoulos W.B."/>
            <person name="Clum A."/>
            <person name="Lindquist E."/>
            <person name="Daum C."/>
            <person name="Ramamoorthy G.K."/>
            <person name="Gryganskyi A."/>
            <person name="Culley D."/>
            <person name="Magnuson J.K."/>
            <person name="James T.Y."/>
            <person name="O'Malley M.A."/>
            <person name="Stajich J.E."/>
            <person name="Spatafora J.W."/>
            <person name="Visel A."/>
            <person name="Grigoriev I.V."/>
        </authorList>
    </citation>
    <scope>NUCLEOTIDE SEQUENCE [LARGE SCALE GENOMIC DNA]</scope>
    <source>
        <strain evidence="6 7">CBS 931.73</strain>
    </source>
</reference>
<dbReference type="AlphaFoldDB" id="A0A1Y1Z2B1"/>
<dbReference type="Proteomes" id="UP000193498">
    <property type="component" value="Unassembled WGS sequence"/>
</dbReference>
<dbReference type="GO" id="GO:0016491">
    <property type="term" value="F:oxidoreductase activity"/>
    <property type="evidence" value="ECO:0007669"/>
    <property type="project" value="InterPro"/>
</dbReference>
<evidence type="ECO:0000313" key="7">
    <source>
        <dbReference type="Proteomes" id="UP000193498"/>
    </source>
</evidence>
<gene>
    <name evidence="6" type="ORF">K493DRAFT_345671</name>
</gene>
<keyword evidence="4" id="KW-0732">Signal</keyword>
<dbReference type="PANTHER" id="PTHR11474">
    <property type="entry name" value="TYROSINASE FAMILY MEMBER"/>
    <property type="match status" value="1"/>
</dbReference>
<protein>
    <recommendedName>
        <fullName evidence="5">Tyrosinase copper-binding domain-containing protein</fullName>
    </recommendedName>
</protein>
<proteinExistence type="predicted"/>
<evidence type="ECO:0000313" key="6">
    <source>
        <dbReference type="EMBL" id="ORY04326.1"/>
    </source>
</evidence>
<feature type="chain" id="PRO_5013095995" description="Tyrosinase copper-binding domain-containing protein" evidence="4">
    <location>
        <begin position="20"/>
        <end position="703"/>
    </location>
</feature>
<evidence type="ECO:0000259" key="5">
    <source>
        <dbReference type="Pfam" id="PF00264"/>
    </source>
</evidence>
<keyword evidence="1" id="KW-0479">Metal-binding</keyword>
<dbReference type="InterPro" id="IPR002227">
    <property type="entry name" value="Tyrosinase_Cu-bd"/>
</dbReference>
<evidence type="ECO:0000256" key="4">
    <source>
        <dbReference type="SAM" id="SignalP"/>
    </source>
</evidence>
<sequence length="703" mass="77615">MLNSVNGFLALSLAILVQGQLEGWECSDPSCDFDASFVEFDLARSVTPEDSTNPPPMGPRFSALAISGMVTGCMVFAAVTVGTRYEYEHGWILCDPKFSDDIGLQAMKGKYPRTEFSSSMYDSMDTPPMLPPIPPLAYDPEAFYALQYLRVQIPMSDTSSSILTELGSDYEAGLSPVLIDIPDQLEPVVDQKENLPRLEEGEEFPKVELSRSSCSVNLELEESLSHRPTPLQTLPGFTLHTSSPAPPVTSLQSTNGRMEGPANKAKLPFVPAKARLASPAISYELTNIIYKTMTQEDFLRRPMLAAKSTSKHGPANSGNRARKGNMLSEVVHATGDTKQQESAPSGAGQGEPVDAGESPRVPAGADKPSIPHGSSPALLARFKDANEYRATICDKRASFKKEIETLKTEIQQEVALIEATHKTLKETQFYLQRIKALLSEKLSGLDIGEVGVDDVVSTMQKISCYVKNHLAFGNILNLSLWEQQEFFQAIKKIKLTGEYDALVREYMDVYQSIHGGNLYLPFHRYFLKRIEQTMQKHYPSVNLPYWDYTADWAAPHLSPALALMGYGGGQGRLKSCINDGPLKNFQMKLPERRCVKRGYFKNEAISAFMNEIALKNIIIHSESFTKINSLLKGVTGMVTFPLGGDIRNVQLMANEQTLTVCGQDGNTSTPTTRFTPLKMHSTPGRFNFKAFGDQAPKTCVINT</sequence>